<accession>A0A7V4G6R5</accession>
<gene>
    <name evidence="3" type="ORF">ENT08_01535</name>
</gene>
<evidence type="ECO:0000256" key="1">
    <source>
        <dbReference type="PROSITE-ProRule" id="PRU00169"/>
    </source>
</evidence>
<dbReference type="AlphaFoldDB" id="A0A7V4G6R5"/>
<dbReference type="InterPro" id="IPR011006">
    <property type="entry name" value="CheY-like_superfamily"/>
</dbReference>
<dbReference type="EMBL" id="DSXI01000088">
    <property type="protein sequence ID" value="HGS04419.1"/>
    <property type="molecule type" value="Genomic_DNA"/>
</dbReference>
<dbReference type="Pfam" id="PF00072">
    <property type="entry name" value="Response_reg"/>
    <property type="match status" value="1"/>
</dbReference>
<dbReference type="InterPro" id="IPR001789">
    <property type="entry name" value="Sig_transdc_resp-reg_receiver"/>
</dbReference>
<dbReference type="GO" id="GO:0000160">
    <property type="term" value="P:phosphorelay signal transduction system"/>
    <property type="evidence" value="ECO:0007669"/>
    <property type="project" value="InterPro"/>
</dbReference>
<organism evidence="3">
    <name type="scientific">Desulfobacca acetoxidans</name>
    <dbReference type="NCBI Taxonomy" id="60893"/>
    <lineage>
        <taxon>Bacteria</taxon>
        <taxon>Pseudomonadati</taxon>
        <taxon>Thermodesulfobacteriota</taxon>
        <taxon>Desulfobaccia</taxon>
        <taxon>Desulfobaccales</taxon>
        <taxon>Desulfobaccaceae</taxon>
        <taxon>Desulfobacca</taxon>
    </lineage>
</organism>
<protein>
    <submittedName>
        <fullName evidence="3">Response regulator</fullName>
    </submittedName>
</protein>
<dbReference type="Gene3D" id="3.40.50.2300">
    <property type="match status" value="1"/>
</dbReference>
<evidence type="ECO:0000259" key="2">
    <source>
        <dbReference type="PROSITE" id="PS50110"/>
    </source>
</evidence>
<keyword evidence="1" id="KW-0597">Phosphoprotein</keyword>
<dbReference type="SMART" id="SM00448">
    <property type="entry name" value="REC"/>
    <property type="match status" value="1"/>
</dbReference>
<name>A0A7V4G6R5_9BACT</name>
<reference evidence="3" key="1">
    <citation type="journal article" date="2020" name="mSystems">
        <title>Genome- and Community-Level Interaction Insights into Carbon Utilization and Element Cycling Functions of Hydrothermarchaeota in Hydrothermal Sediment.</title>
        <authorList>
            <person name="Zhou Z."/>
            <person name="Liu Y."/>
            <person name="Xu W."/>
            <person name="Pan J."/>
            <person name="Luo Z.H."/>
            <person name="Li M."/>
        </authorList>
    </citation>
    <scope>NUCLEOTIDE SEQUENCE [LARGE SCALE GENOMIC DNA]</scope>
    <source>
        <strain evidence="3">SpSt-548</strain>
    </source>
</reference>
<feature type="domain" description="Response regulatory" evidence="2">
    <location>
        <begin position="7"/>
        <end position="121"/>
    </location>
</feature>
<dbReference type="PROSITE" id="PS50110">
    <property type="entry name" value="RESPONSE_REGULATORY"/>
    <property type="match status" value="1"/>
</dbReference>
<proteinExistence type="predicted"/>
<feature type="modified residue" description="4-aspartylphosphate" evidence="1">
    <location>
        <position position="56"/>
    </location>
</feature>
<sequence>MKDKGGILLIAARDFAVAGDLEGWARQNGHRLVCVDTIKDVLMTLQQERVNVLVLDALFPEELGYETIAIIKGLSHKLPIIITAEENNPQLESRIRQQGIFYYHVRSFGPEDLMLAITNAMERSSH</sequence>
<evidence type="ECO:0000313" key="3">
    <source>
        <dbReference type="EMBL" id="HGS04419.1"/>
    </source>
</evidence>
<dbReference type="CDD" id="cd00156">
    <property type="entry name" value="REC"/>
    <property type="match status" value="1"/>
</dbReference>
<comment type="caution">
    <text evidence="3">The sequence shown here is derived from an EMBL/GenBank/DDBJ whole genome shotgun (WGS) entry which is preliminary data.</text>
</comment>
<dbReference type="SUPFAM" id="SSF52172">
    <property type="entry name" value="CheY-like"/>
    <property type="match status" value="1"/>
</dbReference>